<reference evidence="3 4" key="1">
    <citation type="submission" date="2017-04" db="EMBL/GenBank/DDBJ databases">
        <title>Draft genome sequence of Tuber borchii Vittad., a whitish edible truffle.</title>
        <authorList>
            <consortium name="DOE Joint Genome Institute"/>
            <person name="Murat C."/>
            <person name="Kuo A."/>
            <person name="Barry K.W."/>
            <person name="Clum A."/>
            <person name="Dockter R.B."/>
            <person name="Fauchery L."/>
            <person name="Iotti M."/>
            <person name="Kohler A."/>
            <person name="Labutti K."/>
            <person name="Lindquist E.A."/>
            <person name="Lipzen A."/>
            <person name="Ohm R.A."/>
            <person name="Wang M."/>
            <person name="Grigoriev I.V."/>
            <person name="Zambonelli A."/>
            <person name="Martin F.M."/>
        </authorList>
    </citation>
    <scope>NUCLEOTIDE SEQUENCE [LARGE SCALE GENOMIC DNA]</scope>
    <source>
        <strain evidence="3 4">Tbo3840</strain>
    </source>
</reference>
<dbReference type="OrthoDB" id="5428925at2759"/>
<feature type="compositionally biased region" description="Basic and acidic residues" evidence="2">
    <location>
        <begin position="676"/>
        <end position="693"/>
    </location>
</feature>
<evidence type="ECO:0000313" key="3">
    <source>
        <dbReference type="EMBL" id="PUU81379.1"/>
    </source>
</evidence>
<evidence type="ECO:0000256" key="1">
    <source>
        <dbReference type="SAM" id="Coils"/>
    </source>
</evidence>
<evidence type="ECO:0000256" key="2">
    <source>
        <dbReference type="SAM" id="MobiDB-lite"/>
    </source>
</evidence>
<name>A0A2T7A0X3_TUBBO</name>
<feature type="compositionally biased region" description="Basic and acidic residues" evidence="2">
    <location>
        <begin position="439"/>
        <end position="456"/>
    </location>
</feature>
<feature type="region of interest" description="Disordered" evidence="2">
    <location>
        <begin position="60"/>
        <end position="82"/>
    </location>
</feature>
<feature type="region of interest" description="Disordered" evidence="2">
    <location>
        <begin position="427"/>
        <end position="508"/>
    </location>
</feature>
<protein>
    <submittedName>
        <fullName evidence="3">Uncharacterized protein</fullName>
    </submittedName>
</protein>
<feature type="coiled-coil region" evidence="1">
    <location>
        <begin position="565"/>
        <end position="592"/>
    </location>
</feature>
<feature type="region of interest" description="Disordered" evidence="2">
    <location>
        <begin position="652"/>
        <end position="719"/>
    </location>
</feature>
<dbReference type="Proteomes" id="UP000244722">
    <property type="component" value="Unassembled WGS sequence"/>
</dbReference>
<dbReference type="STRING" id="42251.A0A2T7A0X3"/>
<feature type="region of interest" description="Disordered" evidence="2">
    <location>
        <begin position="616"/>
        <end position="639"/>
    </location>
</feature>
<gene>
    <name evidence="3" type="ORF">B9Z19DRAFT_617002</name>
</gene>
<feature type="compositionally biased region" description="Polar residues" evidence="2">
    <location>
        <begin position="698"/>
        <end position="719"/>
    </location>
</feature>
<feature type="region of interest" description="Disordered" evidence="2">
    <location>
        <begin position="521"/>
        <end position="552"/>
    </location>
</feature>
<feature type="region of interest" description="Disordered" evidence="2">
    <location>
        <begin position="247"/>
        <end position="318"/>
    </location>
</feature>
<dbReference type="EMBL" id="NESQ01000046">
    <property type="protein sequence ID" value="PUU81379.1"/>
    <property type="molecule type" value="Genomic_DNA"/>
</dbReference>
<dbReference type="AlphaFoldDB" id="A0A2T7A0X3"/>
<keyword evidence="4" id="KW-1185">Reference proteome</keyword>
<feature type="region of interest" description="Disordered" evidence="2">
    <location>
        <begin position="96"/>
        <end position="234"/>
    </location>
</feature>
<keyword evidence="1" id="KW-0175">Coiled coil</keyword>
<sequence length="719" mass="78848">MVSAVQAGGQAGHRRMSSLRSTTLNFFKGNNKGSQLQHSTSLRRNELTINSQLPIMEENVSPTAIGPPSRADTEPTLSEKTMSRHHFSSTGVFEVGFGRGPPLLPAPKRESSSAGGDDEDGNGSTITIGMDAREMSPSRQSEFDNMEEKLGSTTTQSARSKKRGQKLKMALSLLRRRSNTNLRRAYGDSVDGNSETSRDRETFFEPLLDPDYIEPAPSPTRATPTPPGPLNQPKTNGFKFALTPRSHARQVLTKAPPQPPPDNRRPRRATVASVIFDPPGDPEHSRNSMWLDRPSSGQSGILKGMPQDEGGMSNGSFVNPDGILVNGTVAPGGGLFPRPASLQRHWSDGAQNNHGTVSVVDRSGMSTPCLDQEPVRPLSFGAMLNGYGGSMKITEAVSLETRVQELETQVATLQNFITQHVEFPLQPRRTFSTGAPTNRDNRDRELLLRPPTDDRKFSKRSYSLSSAGSSEKLGSPELPSTPRNLYPPPRSADQRVPQYSPRTEQEHEETLQALEGFRVNTESKRNTASTIKGPTLMRDDLIETRSPSPTPIVSMAQYTGLVSQVKREQRARRKLEAQIANLQEQMSLVLHRQLLQSSASPTIADALSLRPGDFSSVRRKTSSEVPTPDLTPPRASPVSHLFTGFDSSMVDDDDSDGESVFMGIDADDNEIWETPAEERESMISDSDSDRGFRETLSAFPNPQRTLSLSQLTHKSSLAR</sequence>
<feature type="compositionally biased region" description="Polar residues" evidence="2">
    <location>
        <begin position="460"/>
        <end position="469"/>
    </location>
</feature>
<evidence type="ECO:0000313" key="4">
    <source>
        <dbReference type="Proteomes" id="UP000244722"/>
    </source>
</evidence>
<organism evidence="3 4">
    <name type="scientific">Tuber borchii</name>
    <name type="common">White truffle</name>
    <dbReference type="NCBI Taxonomy" id="42251"/>
    <lineage>
        <taxon>Eukaryota</taxon>
        <taxon>Fungi</taxon>
        <taxon>Dikarya</taxon>
        <taxon>Ascomycota</taxon>
        <taxon>Pezizomycotina</taxon>
        <taxon>Pezizomycetes</taxon>
        <taxon>Pezizales</taxon>
        <taxon>Tuberaceae</taxon>
        <taxon>Tuber</taxon>
    </lineage>
</organism>
<accession>A0A2T7A0X3</accession>
<proteinExistence type="predicted"/>
<comment type="caution">
    <text evidence="3">The sequence shown here is derived from an EMBL/GenBank/DDBJ whole genome shotgun (WGS) entry which is preliminary data.</text>
</comment>